<feature type="transmembrane region" description="Helical" evidence="1">
    <location>
        <begin position="7"/>
        <end position="29"/>
    </location>
</feature>
<evidence type="ECO:0000313" key="2">
    <source>
        <dbReference type="EMBL" id="MBJ6751644.1"/>
    </source>
</evidence>
<keyword evidence="1" id="KW-1133">Transmembrane helix</keyword>
<keyword evidence="3" id="KW-1185">Reference proteome</keyword>
<dbReference type="RefSeq" id="WP_199390116.1">
    <property type="nucleotide sequence ID" value="NZ_JAEMHL010000008.1"/>
</dbReference>
<dbReference type="EMBL" id="JAEMHL010000008">
    <property type="protein sequence ID" value="MBJ6751644.1"/>
    <property type="molecule type" value="Genomic_DNA"/>
</dbReference>
<reference evidence="2 3" key="1">
    <citation type="submission" date="2020-12" db="EMBL/GenBank/DDBJ databases">
        <title>Geomonas sp. Red421, isolated from paddy soil.</title>
        <authorList>
            <person name="Xu Z."/>
            <person name="Zhang Z."/>
            <person name="Masuda Y."/>
            <person name="Itoh H."/>
            <person name="Senoo K."/>
        </authorList>
    </citation>
    <scope>NUCLEOTIDE SEQUENCE [LARGE SCALE GENOMIC DNA]</scope>
    <source>
        <strain evidence="2 3">Red421</strain>
    </source>
</reference>
<keyword evidence="1" id="KW-0812">Transmembrane</keyword>
<feature type="transmembrane region" description="Helical" evidence="1">
    <location>
        <begin position="360"/>
        <end position="378"/>
    </location>
</feature>
<dbReference type="Proteomes" id="UP000614714">
    <property type="component" value="Unassembled WGS sequence"/>
</dbReference>
<organism evidence="2 3">
    <name type="scientific">Geomonas anaerohicana</name>
    <dbReference type="NCBI Taxonomy" id="2798583"/>
    <lineage>
        <taxon>Bacteria</taxon>
        <taxon>Pseudomonadati</taxon>
        <taxon>Thermodesulfobacteriota</taxon>
        <taxon>Desulfuromonadia</taxon>
        <taxon>Geobacterales</taxon>
        <taxon>Geobacteraceae</taxon>
        <taxon>Geomonas</taxon>
    </lineage>
</organism>
<feature type="transmembrane region" description="Helical" evidence="1">
    <location>
        <begin position="267"/>
        <end position="286"/>
    </location>
</feature>
<feature type="transmembrane region" description="Helical" evidence="1">
    <location>
        <begin position="139"/>
        <end position="158"/>
    </location>
</feature>
<protein>
    <recommendedName>
        <fullName evidence="4">Glycosyltransferase RgtA/B/C/D-like domain-containing protein</fullName>
    </recommendedName>
</protein>
<proteinExistence type="predicted"/>
<comment type="caution">
    <text evidence="2">The sequence shown here is derived from an EMBL/GenBank/DDBJ whole genome shotgun (WGS) entry which is preliminary data.</text>
</comment>
<evidence type="ECO:0000256" key="1">
    <source>
        <dbReference type="SAM" id="Phobius"/>
    </source>
</evidence>
<evidence type="ECO:0000313" key="3">
    <source>
        <dbReference type="Proteomes" id="UP000614714"/>
    </source>
</evidence>
<accession>A0ABS0YH50</accession>
<gene>
    <name evidence="2" type="ORF">JFN91_15620</name>
</gene>
<sequence>MSDKHRLTRYLVPSMADLLLATLLCALFFTNPSYLLLDGDTGYHIRAGEEILRTRTVPRFDIFSQHTPPLPWTAHEWLAEVIMALLHQAWGMNGVVGLYALLLALTFRQLFKALIGYQTGVLPAVAATIAALVCSQLHWLARPHLFSFLFLVLFHYLLENWRRKGGGKLWLLPPLMLLWANLHGGFAAGFLLLGAYLAGTAAGMIGATAEACRAARGMTAHLSRVAAACLAATLVNPYGWRLLLFPLKLVSDRYLMDHVAEFLPPAIHGWGPFTWLLLLLIALFALTPKKAEPTELLLVLGFGYMALTSVRYIPLFGLVTAPALAIRLNAVLQGSGRWQRLLREISARLAPLEEHARPPVWGAVAIAVVTAAAAGGLVRHAFDRHLMPVDAYQFVLRQGIKGKVFNSDEFGDYLIYRGYPDCRVFIDGRLDMYGAQRLREYNEVIEFRPGWDQVLQRYGIRWVIFEADSRFARFLEQRSEWQLVYRDKVAKVFLKKQVPR</sequence>
<evidence type="ECO:0008006" key="4">
    <source>
        <dbReference type="Google" id="ProtNLM"/>
    </source>
</evidence>
<feature type="transmembrane region" description="Helical" evidence="1">
    <location>
        <begin position="298"/>
        <end position="319"/>
    </location>
</feature>
<name>A0ABS0YH50_9BACT</name>
<keyword evidence="1" id="KW-0472">Membrane</keyword>
<feature type="transmembrane region" description="Helical" evidence="1">
    <location>
        <begin position="225"/>
        <end position="247"/>
    </location>
</feature>
<feature type="transmembrane region" description="Helical" evidence="1">
    <location>
        <begin position="194"/>
        <end position="213"/>
    </location>
</feature>
<feature type="transmembrane region" description="Helical" evidence="1">
    <location>
        <begin position="114"/>
        <end position="133"/>
    </location>
</feature>
<feature type="transmembrane region" description="Helical" evidence="1">
    <location>
        <begin position="77"/>
        <end position="102"/>
    </location>
</feature>